<dbReference type="InterPro" id="IPR013766">
    <property type="entry name" value="Thioredoxin_domain"/>
</dbReference>
<proteinExistence type="inferred from homology"/>
<evidence type="ECO:0000313" key="5">
    <source>
        <dbReference type="Proteomes" id="UP000837932"/>
    </source>
</evidence>
<dbReference type="PANTHER" id="PTHR12151">
    <property type="entry name" value="ELECTRON TRANSPORT PROTIN SCO1/SENC FAMILY MEMBER"/>
    <property type="match status" value="1"/>
</dbReference>
<dbReference type="InterPro" id="IPR003782">
    <property type="entry name" value="SCO1/SenC"/>
</dbReference>
<organism evidence="4 5">
    <name type="scientific">Emticicia aquatica</name>
    <dbReference type="NCBI Taxonomy" id="1681835"/>
    <lineage>
        <taxon>Bacteria</taxon>
        <taxon>Pseudomonadati</taxon>
        <taxon>Bacteroidota</taxon>
        <taxon>Cytophagia</taxon>
        <taxon>Cytophagales</taxon>
        <taxon>Leadbetterellaceae</taxon>
        <taxon>Emticicia</taxon>
    </lineage>
</organism>
<comment type="caution">
    <text evidence="4">The sequence shown here is derived from an EMBL/GenBank/DDBJ whole genome shotgun (WGS) entry which is preliminary data.</text>
</comment>
<gene>
    <name evidence="4" type="primary">ypmQ</name>
    <name evidence="4" type="ORF">EMA8858_01536</name>
</gene>
<feature type="domain" description="Thioredoxin" evidence="3">
    <location>
        <begin position="42"/>
        <end position="206"/>
    </location>
</feature>
<comment type="similarity">
    <text evidence="1">Belongs to the SCO1/2 family.</text>
</comment>
<reference evidence="4" key="1">
    <citation type="submission" date="2021-12" db="EMBL/GenBank/DDBJ databases">
        <authorList>
            <person name="Rodrigo-Torres L."/>
            <person name="Arahal R. D."/>
            <person name="Lucena T."/>
        </authorList>
    </citation>
    <scope>NUCLEOTIDE SEQUENCE</scope>
    <source>
        <strain evidence="4">CECT 8858</strain>
    </source>
</reference>
<keyword evidence="2" id="KW-0186">Copper</keyword>
<dbReference type="PANTHER" id="PTHR12151:SF25">
    <property type="entry name" value="LINALOOL DEHYDRATASE_ISOMERASE DOMAIN-CONTAINING PROTEIN"/>
    <property type="match status" value="1"/>
</dbReference>
<dbReference type="PROSITE" id="PS51352">
    <property type="entry name" value="THIOREDOXIN_2"/>
    <property type="match status" value="1"/>
</dbReference>
<accession>A0ABN8ETX8</accession>
<dbReference type="InterPro" id="IPR036249">
    <property type="entry name" value="Thioredoxin-like_sf"/>
</dbReference>
<name>A0ABN8ETX8_9BACT</name>
<dbReference type="PROSITE" id="PS51257">
    <property type="entry name" value="PROKAR_LIPOPROTEIN"/>
    <property type="match status" value="1"/>
</dbReference>
<protein>
    <submittedName>
        <fullName evidence="4">SCO1 protein</fullName>
    </submittedName>
</protein>
<dbReference type="CDD" id="cd02968">
    <property type="entry name" value="SCO"/>
    <property type="match status" value="1"/>
</dbReference>
<dbReference type="Gene3D" id="3.40.30.10">
    <property type="entry name" value="Glutaredoxin"/>
    <property type="match status" value="1"/>
</dbReference>
<dbReference type="RefSeq" id="WP_238805969.1">
    <property type="nucleotide sequence ID" value="NZ_CAKLPY010000001.1"/>
</dbReference>
<keyword evidence="5" id="KW-1185">Reference proteome</keyword>
<evidence type="ECO:0000313" key="4">
    <source>
        <dbReference type="EMBL" id="CAH0995415.1"/>
    </source>
</evidence>
<evidence type="ECO:0000256" key="2">
    <source>
        <dbReference type="ARBA" id="ARBA00023008"/>
    </source>
</evidence>
<dbReference type="SUPFAM" id="SSF52833">
    <property type="entry name" value="Thioredoxin-like"/>
    <property type="match status" value="1"/>
</dbReference>
<sequence length="211" mass="24068">MKTSHKLSSFLVLLNGFIFLFSCENTHRKLPILGERDFVNGDSVYHTIPDFSFVNQDSTEITNKTFEGKIYVADFFFTTCPTICPIMKKQMLRVYEKYKENPQVGILSHTIDPRHDSVKVLKEYAIRLGVSKGNWQFVTGEKEKIYTIGEKSYYVTAGEDSSAAGGIIHSGAFILVDTKRRVRGIYDGTKEEDVTKLLKDMDILLTEKDEK</sequence>
<evidence type="ECO:0000259" key="3">
    <source>
        <dbReference type="PROSITE" id="PS51352"/>
    </source>
</evidence>
<dbReference type="EMBL" id="CAKLPY010000001">
    <property type="protein sequence ID" value="CAH0995415.1"/>
    <property type="molecule type" value="Genomic_DNA"/>
</dbReference>
<dbReference type="Proteomes" id="UP000837932">
    <property type="component" value="Unassembled WGS sequence"/>
</dbReference>
<evidence type="ECO:0000256" key="1">
    <source>
        <dbReference type="ARBA" id="ARBA00010996"/>
    </source>
</evidence>
<dbReference type="Pfam" id="PF02630">
    <property type="entry name" value="SCO1-SenC"/>
    <property type="match status" value="1"/>
</dbReference>